<dbReference type="InterPro" id="IPR011576">
    <property type="entry name" value="Pyridox_Oxase_N"/>
</dbReference>
<evidence type="ECO:0000313" key="2">
    <source>
        <dbReference type="EMBL" id="GEO37210.1"/>
    </source>
</evidence>
<sequence length="201" mass="22113">MAEPMDWFDDTHGIRSVEDLTARYPTPHELVIRKQIDLLDAHARTLVEASPFLVMGTTGPNGTDCSPRGGPPGFVQVADEKTLLLPDWPGNNRLDSLRNILANPAVGLIFLFPGLGDILRVNGDAGLSVHPDLLRRFAADDGKLPRSVIVIAVREVFVHCPRAIVLGDIWNPEKHVAREKLPTLREVFDSHVKISASKPIN</sequence>
<dbReference type="InterPro" id="IPR024029">
    <property type="entry name" value="Pyridox_Oxase_FMN-dep"/>
</dbReference>
<dbReference type="PANTHER" id="PTHR42815">
    <property type="entry name" value="FAD-BINDING, PUTATIVE (AFU_ORTHOLOGUE AFUA_6G07600)-RELATED"/>
    <property type="match status" value="1"/>
</dbReference>
<evidence type="ECO:0000313" key="3">
    <source>
        <dbReference type="Proteomes" id="UP000321523"/>
    </source>
</evidence>
<dbReference type="Pfam" id="PF01243">
    <property type="entry name" value="PNPOx_N"/>
    <property type="match status" value="1"/>
</dbReference>
<proteinExistence type="predicted"/>
<protein>
    <submittedName>
        <fullName evidence="2">Pyridoxamine 5'-phosphate oxidase</fullName>
    </submittedName>
</protein>
<dbReference type="Gene3D" id="2.30.110.10">
    <property type="entry name" value="Electron Transport, Fmn-binding Protein, Chain A"/>
    <property type="match status" value="1"/>
</dbReference>
<dbReference type="SUPFAM" id="SSF50475">
    <property type="entry name" value="FMN-binding split barrel"/>
    <property type="match status" value="1"/>
</dbReference>
<dbReference type="EMBL" id="BJYZ01000006">
    <property type="protein sequence ID" value="GEO37210.1"/>
    <property type="molecule type" value="Genomic_DNA"/>
</dbReference>
<organism evidence="2 3">
    <name type="scientific">Skermanella aerolata</name>
    <dbReference type="NCBI Taxonomy" id="393310"/>
    <lineage>
        <taxon>Bacteria</taxon>
        <taxon>Pseudomonadati</taxon>
        <taxon>Pseudomonadota</taxon>
        <taxon>Alphaproteobacteria</taxon>
        <taxon>Rhodospirillales</taxon>
        <taxon>Azospirillaceae</taxon>
        <taxon>Skermanella</taxon>
    </lineage>
</organism>
<keyword evidence="3" id="KW-1185">Reference proteome</keyword>
<dbReference type="NCBIfam" id="TIGR04025">
    <property type="entry name" value="PPOX_FMN_DR2398"/>
    <property type="match status" value="1"/>
</dbReference>
<evidence type="ECO:0000259" key="1">
    <source>
        <dbReference type="Pfam" id="PF01243"/>
    </source>
</evidence>
<reference evidence="2 3" key="1">
    <citation type="submission" date="2019-07" db="EMBL/GenBank/DDBJ databases">
        <title>Whole genome shotgun sequence of Skermanella aerolata NBRC 106429.</title>
        <authorList>
            <person name="Hosoyama A."/>
            <person name="Uohara A."/>
            <person name="Ohji S."/>
            <person name="Ichikawa N."/>
        </authorList>
    </citation>
    <scope>NUCLEOTIDE SEQUENCE [LARGE SCALE GENOMIC DNA]</scope>
    <source>
        <strain evidence="2 3">NBRC 106429</strain>
    </source>
</reference>
<dbReference type="PANTHER" id="PTHR42815:SF2">
    <property type="entry name" value="FAD-BINDING, PUTATIVE (AFU_ORTHOLOGUE AFUA_6G07600)-RELATED"/>
    <property type="match status" value="1"/>
</dbReference>
<comment type="caution">
    <text evidence="2">The sequence shown here is derived from an EMBL/GenBank/DDBJ whole genome shotgun (WGS) entry which is preliminary data.</text>
</comment>
<dbReference type="InterPro" id="IPR012349">
    <property type="entry name" value="Split_barrel_FMN-bd"/>
</dbReference>
<dbReference type="AlphaFoldDB" id="A0A512DM22"/>
<accession>A0A512DM22</accession>
<gene>
    <name evidence="2" type="ORF">SAE02_13580</name>
</gene>
<feature type="domain" description="Pyridoxamine 5'-phosphate oxidase N-terminal" evidence="1">
    <location>
        <begin position="40"/>
        <end position="160"/>
    </location>
</feature>
<dbReference type="Proteomes" id="UP000321523">
    <property type="component" value="Unassembled WGS sequence"/>
</dbReference>
<dbReference type="RefSeq" id="WP_084721161.1">
    <property type="nucleotide sequence ID" value="NZ_BJYZ01000006.1"/>
</dbReference>
<name>A0A512DM22_9PROT</name>